<organism evidence="1 2">
    <name type="scientific">Serratia quinivorans</name>
    <dbReference type="NCBI Taxonomy" id="137545"/>
    <lineage>
        <taxon>Bacteria</taxon>
        <taxon>Pseudomonadati</taxon>
        <taxon>Pseudomonadota</taxon>
        <taxon>Gammaproteobacteria</taxon>
        <taxon>Enterobacterales</taxon>
        <taxon>Yersiniaceae</taxon>
        <taxon>Serratia</taxon>
    </lineage>
</organism>
<proteinExistence type="predicted"/>
<feature type="non-terminal residue" evidence="1">
    <location>
        <position position="1"/>
    </location>
</feature>
<protein>
    <submittedName>
        <fullName evidence="1">Alpha-amylase</fullName>
    </submittedName>
</protein>
<evidence type="ECO:0000313" key="2">
    <source>
        <dbReference type="Proteomes" id="UP001558101"/>
    </source>
</evidence>
<feature type="non-terminal residue" evidence="1">
    <location>
        <position position="129"/>
    </location>
</feature>
<dbReference type="InterPro" id="IPR017853">
    <property type="entry name" value="GH"/>
</dbReference>
<accession>A0ABV3URD2</accession>
<dbReference type="Proteomes" id="UP001558101">
    <property type="component" value="Unassembled WGS sequence"/>
</dbReference>
<dbReference type="EMBL" id="JBFQXQ010000134">
    <property type="protein sequence ID" value="MEX3175534.1"/>
    <property type="molecule type" value="Genomic_DNA"/>
</dbReference>
<evidence type="ECO:0000313" key="1">
    <source>
        <dbReference type="EMBL" id="MEX3175534.1"/>
    </source>
</evidence>
<sequence length="129" mass="14443">NFSDKAGWDAWWGKNWIRTNIDDYDPPGYDDLTMSLAFLPNIKTEAPGASGLPLFYRHKPDTAAHEIPGATTCDYLTTWLSQWVRDYGIDGFRADTAKHVEKPTPALLKQRATAALAERKAAHPQQALD</sequence>
<reference evidence="1 2" key="1">
    <citation type="submission" date="2024-07" db="EMBL/GenBank/DDBJ databases">
        <title>Genomes of novel Serratia strains from suburban soil.</title>
        <authorList>
            <person name="Markert E.X."/>
            <person name="Severe K."/>
            <person name="Severe L."/>
            <person name="Twing K.I."/>
            <person name="Ward L.M."/>
        </authorList>
    </citation>
    <scope>NUCLEOTIDE SEQUENCE [LARGE SCALE GENOMIC DNA]</scope>
    <source>
        <strain evidence="1 2">3C-UT</strain>
    </source>
</reference>
<dbReference type="SUPFAM" id="SSF51445">
    <property type="entry name" value="(Trans)glycosidases"/>
    <property type="match status" value="1"/>
</dbReference>
<name>A0ABV3URD2_9GAMM</name>
<dbReference type="Gene3D" id="3.20.20.80">
    <property type="entry name" value="Glycosidases"/>
    <property type="match status" value="1"/>
</dbReference>
<keyword evidence="2" id="KW-1185">Reference proteome</keyword>
<comment type="caution">
    <text evidence="1">The sequence shown here is derived from an EMBL/GenBank/DDBJ whole genome shotgun (WGS) entry which is preliminary data.</text>
</comment>
<gene>
    <name evidence="1" type="ORF">AB4M04_26165</name>
</gene>